<feature type="transmembrane region" description="Helical" evidence="7">
    <location>
        <begin position="170"/>
        <end position="190"/>
    </location>
</feature>
<dbReference type="GO" id="GO:0005886">
    <property type="term" value="C:plasma membrane"/>
    <property type="evidence" value="ECO:0007669"/>
    <property type="project" value="UniProtKB-SubCell"/>
</dbReference>
<feature type="transmembrane region" description="Helical" evidence="7">
    <location>
        <begin position="249"/>
        <end position="268"/>
    </location>
</feature>
<reference evidence="9 10" key="1">
    <citation type="submission" date="2018-05" db="EMBL/GenBank/DDBJ databases">
        <title>Genomic Encyclopedia of Type Strains, Phase III (KMG-III): the genomes of soil and plant-associated and newly described type strains.</title>
        <authorList>
            <person name="Whitman W."/>
        </authorList>
    </citation>
    <scope>NUCLEOTIDE SEQUENCE [LARGE SCALE GENOMIC DNA]</scope>
    <source>
        <strain evidence="9 10">CECT 5696</strain>
    </source>
</reference>
<accession>A0A2V2YSN4</accession>
<dbReference type="InterPro" id="IPR020846">
    <property type="entry name" value="MFS_dom"/>
</dbReference>
<proteinExistence type="predicted"/>
<keyword evidence="2" id="KW-0813">Transport</keyword>
<keyword evidence="10" id="KW-1185">Reference proteome</keyword>
<dbReference type="Gene3D" id="1.20.1250.20">
    <property type="entry name" value="MFS general substrate transporter like domains"/>
    <property type="match status" value="2"/>
</dbReference>
<keyword evidence="4 7" id="KW-0812">Transmembrane</keyword>
<keyword evidence="5 7" id="KW-1133">Transmembrane helix</keyword>
<dbReference type="GO" id="GO:0022857">
    <property type="term" value="F:transmembrane transporter activity"/>
    <property type="evidence" value="ECO:0007669"/>
    <property type="project" value="InterPro"/>
</dbReference>
<dbReference type="PANTHER" id="PTHR43124:SF10">
    <property type="entry name" value="PURINE EFFLUX PUMP PBUE"/>
    <property type="match status" value="1"/>
</dbReference>
<feature type="transmembrane region" description="Helical" evidence="7">
    <location>
        <begin position="211"/>
        <end position="234"/>
    </location>
</feature>
<organism evidence="9 10">
    <name type="scientific">Paenibacillus cellulosilyticus</name>
    <dbReference type="NCBI Taxonomy" id="375489"/>
    <lineage>
        <taxon>Bacteria</taxon>
        <taxon>Bacillati</taxon>
        <taxon>Bacillota</taxon>
        <taxon>Bacilli</taxon>
        <taxon>Bacillales</taxon>
        <taxon>Paenibacillaceae</taxon>
        <taxon>Paenibacillus</taxon>
    </lineage>
</organism>
<dbReference type="InterPro" id="IPR011701">
    <property type="entry name" value="MFS"/>
</dbReference>
<feature type="transmembrane region" description="Helical" evidence="7">
    <location>
        <begin position="107"/>
        <end position="128"/>
    </location>
</feature>
<dbReference type="InterPro" id="IPR050189">
    <property type="entry name" value="MFS_Efflux_Transporters"/>
</dbReference>
<keyword evidence="6 7" id="KW-0472">Membrane</keyword>
<evidence type="ECO:0000256" key="1">
    <source>
        <dbReference type="ARBA" id="ARBA00004651"/>
    </source>
</evidence>
<evidence type="ECO:0000313" key="9">
    <source>
        <dbReference type="EMBL" id="PWW00932.1"/>
    </source>
</evidence>
<evidence type="ECO:0000256" key="2">
    <source>
        <dbReference type="ARBA" id="ARBA00022448"/>
    </source>
</evidence>
<feature type="transmembrane region" description="Helical" evidence="7">
    <location>
        <begin position="44"/>
        <end position="70"/>
    </location>
</feature>
<feature type="transmembrane region" description="Helical" evidence="7">
    <location>
        <begin position="82"/>
        <end position="101"/>
    </location>
</feature>
<feature type="transmembrane region" description="Helical" evidence="7">
    <location>
        <begin position="140"/>
        <end position="158"/>
    </location>
</feature>
<dbReference type="RefSeq" id="WP_281272012.1">
    <property type="nucleotide sequence ID" value="NZ_QGTQ01000011.1"/>
</dbReference>
<evidence type="ECO:0000256" key="4">
    <source>
        <dbReference type="ARBA" id="ARBA00022692"/>
    </source>
</evidence>
<protein>
    <submittedName>
        <fullName evidence="9">DHA1 family putative efflux transporter-like MFS transporter</fullName>
    </submittedName>
</protein>
<dbReference type="CDD" id="cd17324">
    <property type="entry name" value="MFS_NepI_like"/>
    <property type="match status" value="1"/>
</dbReference>
<evidence type="ECO:0000256" key="6">
    <source>
        <dbReference type="ARBA" id="ARBA00023136"/>
    </source>
</evidence>
<name>A0A2V2YSN4_9BACL</name>
<dbReference type="PANTHER" id="PTHR43124">
    <property type="entry name" value="PURINE EFFLUX PUMP PBUE"/>
    <property type="match status" value="1"/>
</dbReference>
<dbReference type="EMBL" id="QGTQ01000011">
    <property type="protein sequence ID" value="PWW00932.1"/>
    <property type="molecule type" value="Genomic_DNA"/>
</dbReference>
<evidence type="ECO:0000256" key="7">
    <source>
        <dbReference type="SAM" id="Phobius"/>
    </source>
</evidence>
<dbReference type="Pfam" id="PF07690">
    <property type="entry name" value="MFS_1"/>
    <property type="match status" value="1"/>
</dbReference>
<gene>
    <name evidence="9" type="ORF">DFQ01_11179</name>
</gene>
<evidence type="ECO:0000313" key="10">
    <source>
        <dbReference type="Proteomes" id="UP000246635"/>
    </source>
</evidence>
<feature type="domain" description="Major facilitator superfamily (MFS) profile" evidence="8">
    <location>
        <begin position="1"/>
        <end position="391"/>
    </location>
</feature>
<feature type="transmembrane region" description="Helical" evidence="7">
    <location>
        <begin position="340"/>
        <end position="361"/>
    </location>
</feature>
<dbReference type="SUPFAM" id="SSF103473">
    <property type="entry name" value="MFS general substrate transporter"/>
    <property type="match status" value="1"/>
</dbReference>
<sequence length="397" mass="41682">MNASIINLRNRLRKEGAPLLASIVVFVSTSEYVIAGILDNIAQWAHVSVAAAGQLITVFAVANAIGSPLFVMATAKMDRRKLMIVSLWIVVLGSVLTITLPGFGFLIVSRIVLAIGAGVFVIVAKTIAAKLASPGKQAEAIGTVIIGFSAALIVGVPIGRVIASSFDWKYIFVGIGLLSLFAIVAVYRMIPSTEGEAPAPLGKQIALVKNPMIWTGFGITFFWQLGYAVLYAYIVPFLLEVTSIGKHQISLALFIFGIATLVGSKFGGFLTDRIGIPRSLLGGMAVHVVALVLLSTMAESTVVTITLLMLWGLSAWSSGPGLQFNLVALAPEASGMMLSLYGSILQISIAAAGGIGGLAASRYSVHAVSWTAAVSVGIAVALGVISFRQKHYKEAYS</sequence>
<evidence type="ECO:0000256" key="5">
    <source>
        <dbReference type="ARBA" id="ARBA00022989"/>
    </source>
</evidence>
<evidence type="ECO:0000256" key="3">
    <source>
        <dbReference type="ARBA" id="ARBA00022475"/>
    </source>
</evidence>
<dbReference type="Proteomes" id="UP000246635">
    <property type="component" value="Unassembled WGS sequence"/>
</dbReference>
<comment type="caution">
    <text evidence="9">The sequence shown here is derived from an EMBL/GenBank/DDBJ whole genome shotgun (WGS) entry which is preliminary data.</text>
</comment>
<dbReference type="InterPro" id="IPR036259">
    <property type="entry name" value="MFS_trans_sf"/>
</dbReference>
<feature type="transmembrane region" description="Helical" evidence="7">
    <location>
        <begin position="367"/>
        <end position="387"/>
    </location>
</feature>
<evidence type="ECO:0000259" key="8">
    <source>
        <dbReference type="PROSITE" id="PS50850"/>
    </source>
</evidence>
<feature type="transmembrane region" description="Helical" evidence="7">
    <location>
        <begin position="19"/>
        <end position="38"/>
    </location>
</feature>
<keyword evidence="3" id="KW-1003">Cell membrane</keyword>
<dbReference type="PROSITE" id="PS50850">
    <property type="entry name" value="MFS"/>
    <property type="match status" value="1"/>
</dbReference>
<dbReference type="AlphaFoldDB" id="A0A2V2YSN4"/>
<comment type="subcellular location">
    <subcellularLocation>
        <location evidence="1">Cell membrane</location>
        <topology evidence="1">Multi-pass membrane protein</topology>
    </subcellularLocation>
</comment>